<dbReference type="EMBL" id="CAJNJA010038398">
    <property type="protein sequence ID" value="CAE7746452.1"/>
    <property type="molecule type" value="Genomic_DNA"/>
</dbReference>
<keyword evidence="4" id="KW-1185">Reference proteome</keyword>
<evidence type="ECO:0000256" key="2">
    <source>
        <dbReference type="SAM" id="MobiDB-lite"/>
    </source>
</evidence>
<name>A0A812XUA5_9DINO</name>
<comment type="similarity">
    <text evidence="1">Belongs to the universal ribosomal protein uL10 family.</text>
</comment>
<feature type="region of interest" description="Disordered" evidence="2">
    <location>
        <begin position="184"/>
        <end position="211"/>
    </location>
</feature>
<evidence type="ECO:0000313" key="4">
    <source>
        <dbReference type="Proteomes" id="UP000601435"/>
    </source>
</evidence>
<comment type="caution">
    <text evidence="3">The sequence shown here is derived from an EMBL/GenBank/DDBJ whole genome shotgun (WGS) entry which is preliminary data.</text>
</comment>
<dbReference type="AlphaFoldDB" id="A0A812XUA5"/>
<sequence length="236" mass="26505">MCIAEIGGTVEPDWPNAKFMGFNKEKMLPNEMEEARSFFPPTVNVRHLNNNWLRKAMEGTKWEPMRDKVKGSNIYVFVETDKDLKPSIQAYMKIEKQFGRTAKLDVLREEWADDLTYDLQPMIGGMMSEEWNVMEPADVVKLKDFPTKTELIGQIAGSIKQVTTKLAVGVKQVPTKLAIGLKKTVEKGEEDGKRPGPGIDTSCQKPKHGQTLVSEQQSWALLAQKATKSAEHTPAV</sequence>
<feature type="compositionally biased region" description="Basic and acidic residues" evidence="2">
    <location>
        <begin position="184"/>
        <end position="194"/>
    </location>
</feature>
<evidence type="ECO:0000313" key="3">
    <source>
        <dbReference type="EMBL" id="CAE7746452.1"/>
    </source>
</evidence>
<protein>
    <submittedName>
        <fullName evidence="3">RplJ protein</fullName>
    </submittedName>
</protein>
<dbReference type="SUPFAM" id="SSF160369">
    <property type="entry name" value="Ribosomal protein L10-like"/>
    <property type="match status" value="1"/>
</dbReference>
<accession>A0A812XUA5</accession>
<gene>
    <name evidence="3" type="primary">rplJ</name>
    <name evidence="3" type="ORF">SNEC2469_LOCUS21623</name>
</gene>
<dbReference type="InterPro" id="IPR047865">
    <property type="entry name" value="Ribosomal_uL10_bac_type"/>
</dbReference>
<reference evidence="3" key="1">
    <citation type="submission" date="2021-02" db="EMBL/GenBank/DDBJ databases">
        <authorList>
            <person name="Dougan E. K."/>
            <person name="Rhodes N."/>
            <person name="Thang M."/>
            <person name="Chan C."/>
        </authorList>
    </citation>
    <scope>NUCLEOTIDE SEQUENCE</scope>
</reference>
<dbReference type="Proteomes" id="UP000601435">
    <property type="component" value="Unassembled WGS sequence"/>
</dbReference>
<evidence type="ECO:0000256" key="1">
    <source>
        <dbReference type="ARBA" id="ARBA00008889"/>
    </source>
</evidence>
<dbReference type="PANTHER" id="PTHR11560">
    <property type="entry name" value="39S RIBOSOMAL PROTEIN L10, MITOCHONDRIAL"/>
    <property type="match status" value="1"/>
</dbReference>
<organism evidence="3 4">
    <name type="scientific">Symbiodinium necroappetens</name>
    <dbReference type="NCBI Taxonomy" id="1628268"/>
    <lineage>
        <taxon>Eukaryota</taxon>
        <taxon>Sar</taxon>
        <taxon>Alveolata</taxon>
        <taxon>Dinophyceae</taxon>
        <taxon>Suessiales</taxon>
        <taxon>Symbiodiniaceae</taxon>
        <taxon>Symbiodinium</taxon>
    </lineage>
</organism>
<proteinExistence type="inferred from homology"/>
<dbReference type="Gene3D" id="3.30.70.1730">
    <property type="match status" value="1"/>
</dbReference>
<dbReference type="InterPro" id="IPR043141">
    <property type="entry name" value="Ribosomal_uL10-like_sf"/>
</dbReference>
<dbReference type="OrthoDB" id="360689at2759"/>